<dbReference type="InterPro" id="IPR015943">
    <property type="entry name" value="WD40/YVTN_repeat-like_dom_sf"/>
</dbReference>
<name>A0AAD9IRG4_RIDPI</name>
<dbReference type="SUPFAM" id="SSF50978">
    <property type="entry name" value="WD40 repeat-like"/>
    <property type="match status" value="1"/>
</dbReference>
<keyword evidence="6" id="KW-0966">Cell projection</keyword>
<evidence type="ECO:0000256" key="2">
    <source>
        <dbReference type="ARBA" id="ARBA00019442"/>
    </source>
</evidence>
<proteinExistence type="predicted"/>
<dbReference type="PROSITE" id="PS50082">
    <property type="entry name" value="WD_REPEATS_2"/>
    <property type="match status" value="1"/>
</dbReference>
<dbReference type="InterPro" id="IPR056153">
    <property type="entry name" value="Beta-prop_IFT122_1st"/>
</dbReference>
<evidence type="ECO:0000256" key="4">
    <source>
        <dbReference type="ARBA" id="ARBA00022737"/>
    </source>
</evidence>
<protein>
    <recommendedName>
        <fullName evidence="2">Intraflagellar transport protein 122 homolog</fullName>
    </recommendedName>
</protein>
<organism evidence="9 10">
    <name type="scientific">Ridgeia piscesae</name>
    <name type="common">Tubeworm</name>
    <dbReference type="NCBI Taxonomy" id="27915"/>
    <lineage>
        <taxon>Eukaryota</taxon>
        <taxon>Metazoa</taxon>
        <taxon>Spiralia</taxon>
        <taxon>Lophotrochozoa</taxon>
        <taxon>Annelida</taxon>
        <taxon>Polychaeta</taxon>
        <taxon>Sedentaria</taxon>
        <taxon>Canalipalpata</taxon>
        <taxon>Sabellida</taxon>
        <taxon>Siboglinidae</taxon>
        <taxon>Ridgeia</taxon>
    </lineage>
</organism>
<keyword evidence="3 7" id="KW-0853">WD repeat</keyword>
<evidence type="ECO:0000313" key="10">
    <source>
        <dbReference type="Proteomes" id="UP001209878"/>
    </source>
</evidence>
<keyword evidence="10" id="KW-1185">Reference proteome</keyword>
<keyword evidence="4" id="KW-0677">Repeat</keyword>
<accession>A0AAD9IRG4</accession>
<gene>
    <name evidence="9" type="ORF">NP493_6605g00002</name>
</gene>
<evidence type="ECO:0000256" key="7">
    <source>
        <dbReference type="PROSITE-ProRule" id="PRU00221"/>
    </source>
</evidence>
<dbReference type="SMART" id="SM00320">
    <property type="entry name" value="WD40"/>
    <property type="match status" value="3"/>
</dbReference>
<dbReference type="GO" id="GO:1905515">
    <property type="term" value="P:non-motile cilium assembly"/>
    <property type="evidence" value="ECO:0007669"/>
    <property type="project" value="TreeGrafter"/>
</dbReference>
<dbReference type="GO" id="GO:0061512">
    <property type="term" value="P:protein localization to cilium"/>
    <property type="evidence" value="ECO:0007669"/>
    <property type="project" value="TreeGrafter"/>
</dbReference>
<evidence type="ECO:0000256" key="1">
    <source>
        <dbReference type="ARBA" id="ARBA00004138"/>
    </source>
</evidence>
<feature type="domain" description="IFT122 first beta-propeller" evidence="8">
    <location>
        <begin position="3"/>
        <end position="148"/>
    </location>
</feature>
<dbReference type="InterPro" id="IPR001680">
    <property type="entry name" value="WD40_rpt"/>
</dbReference>
<dbReference type="PANTHER" id="PTHR12764:SF4">
    <property type="entry name" value="INTRAFLAGELLAR TRANSPORT PROTEIN 122 HOMOLOG"/>
    <property type="match status" value="1"/>
</dbReference>
<evidence type="ECO:0000256" key="5">
    <source>
        <dbReference type="ARBA" id="ARBA00023069"/>
    </source>
</evidence>
<dbReference type="PROSITE" id="PS50294">
    <property type="entry name" value="WD_REPEATS_REGION"/>
    <property type="match status" value="1"/>
</dbReference>
<dbReference type="GO" id="GO:0097730">
    <property type="term" value="C:non-motile cilium"/>
    <property type="evidence" value="ECO:0007669"/>
    <property type="project" value="TreeGrafter"/>
</dbReference>
<dbReference type="EMBL" id="JAODUO010006595">
    <property type="protein sequence ID" value="KAK2139203.1"/>
    <property type="molecule type" value="Genomic_DNA"/>
</dbReference>
<dbReference type="Proteomes" id="UP001209878">
    <property type="component" value="Unassembled WGS sequence"/>
</dbReference>
<sequence>VWDLCFRPDGTQLIVAAGNRVLVYDTNDGTLIQPLKGHKDTVYCVCYAKDGKRFASGSADKSVIIWTNKMEGILKYTHNDSIQCLAYNPVSHQLASCACTDFGLWSPEQKSVAKHKVNSRVTCCSWTNDGQYLAVGLYSGIVSIRNKACVSLSWFIESLISYTIYRGLLNQLYFIVACLSSLVHSDLKPCKC</sequence>
<comment type="caution">
    <text evidence="9">The sequence shown here is derived from an EMBL/GenBank/DDBJ whole genome shotgun (WGS) entry which is preliminary data.</text>
</comment>
<evidence type="ECO:0000256" key="3">
    <source>
        <dbReference type="ARBA" id="ARBA00022574"/>
    </source>
</evidence>
<keyword evidence="5" id="KW-0969">Cilium</keyword>
<dbReference type="Gene3D" id="2.130.10.10">
    <property type="entry name" value="YVTN repeat-like/Quinoprotein amine dehydrogenase"/>
    <property type="match status" value="2"/>
</dbReference>
<reference evidence="9" key="1">
    <citation type="journal article" date="2023" name="Mol. Biol. Evol.">
        <title>Third-Generation Sequencing Reveals the Adaptive Role of the Epigenome in Three Deep-Sea Polychaetes.</title>
        <authorList>
            <person name="Perez M."/>
            <person name="Aroh O."/>
            <person name="Sun Y."/>
            <person name="Lan Y."/>
            <person name="Juniper S.K."/>
            <person name="Young C.R."/>
            <person name="Angers B."/>
            <person name="Qian P.Y."/>
        </authorList>
    </citation>
    <scope>NUCLEOTIDE SEQUENCE</scope>
    <source>
        <strain evidence="9">R07B-5</strain>
    </source>
</reference>
<dbReference type="AlphaFoldDB" id="A0AAD9IRG4"/>
<feature type="non-terminal residue" evidence="9">
    <location>
        <position position="1"/>
    </location>
</feature>
<evidence type="ECO:0000313" key="9">
    <source>
        <dbReference type="EMBL" id="KAK2139203.1"/>
    </source>
</evidence>
<feature type="repeat" description="WD" evidence="7">
    <location>
        <begin position="35"/>
        <end position="66"/>
    </location>
</feature>
<dbReference type="GO" id="GO:0035721">
    <property type="term" value="P:intraciliary retrograde transport"/>
    <property type="evidence" value="ECO:0007669"/>
    <property type="project" value="TreeGrafter"/>
</dbReference>
<dbReference type="Pfam" id="PF23381">
    <property type="entry name" value="Beta-prop_IFT122_1st"/>
    <property type="match status" value="1"/>
</dbReference>
<dbReference type="InterPro" id="IPR036322">
    <property type="entry name" value="WD40_repeat_dom_sf"/>
</dbReference>
<dbReference type="GO" id="GO:0030991">
    <property type="term" value="C:intraciliary transport particle A"/>
    <property type="evidence" value="ECO:0007669"/>
    <property type="project" value="TreeGrafter"/>
</dbReference>
<comment type="subcellular location">
    <subcellularLocation>
        <location evidence="1">Cell projection</location>
        <location evidence="1">Cilium</location>
    </subcellularLocation>
</comment>
<dbReference type="PANTHER" id="PTHR12764">
    <property type="entry name" value="WD REPEAT DOMAIN-RELATED"/>
    <property type="match status" value="1"/>
</dbReference>
<evidence type="ECO:0000256" key="6">
    <source>
        <dbReference type="ARBA" id="ARBA00023273"/>
    </source>
</evidence>
<evidence type="ECO:0000259" key="8">
    <source>
        <dbReference type="Pfam" id="PF23381"/>
    </source>
</evidence>
<dbReference type="InterPro" id="IPR039857">
    <property type="entry name" value="Ift122/121"/>
</dbReference>